<dbReference type="Gene3D" id="3.40.50.1450">
    <property type="entry name" value="HybD-like"/>
    <property type="match status" value="1"/>
</dbReference>
<proteinExistence type="predicted"/>
<keyword evidence="3" id="KW-1185">Reference proteome</keyword>
<evidence type="ECO:0000313" key="3">
    <source>
        <dbReference type="Proteomes" id="UP000612585"/>
    </source>
</evidence>
<reference evidence="2" key="1">
    <citation type="submission" date="2021-01" db="EMBL/GenBank/DDBJ databases">
        <title>Whole genome shotgun sequence of Virgisporangium aurantiacum NBRC 16421.</title>
        <authorList>
            <person name="Komaki H."/>
            <person name="Tamura T."/>
        </authorList>
    </citation>
    <scope>NUCLEOTIDE SEQUENCE</scope>
    <source>
        <strain evidence="2">NBRC 16421</strain>
    </source>
</reference>
<gene>
    <name evidence="2" type="ORF">Vau01_022250</name>
</gene>
<evidence type="ECO:0000256" key="1">
    <source>
        <dbReference type="SAM" id="MobiDB-lite"/>
    </source>
</evidence>
<evidence type="ECO:0000313" key="2">
    <source>
        <dbReference type="EMBL" id="GIJ54709.1"/>
    </source>
</evidence>
<comment type="caution">
    <text evidence="2">The sequence shown here is derived from an EMBL/GenBank/DDBJ whole genome shotgun (WGS) entry which is preliminary data.</text>
</comment>
<accession>A0A8J3YZ68</accession>
<sequence>MSTITDAATRDPSGPDHAGRPIVAALGDDNRHDLGVGPTVLRHLRGRGLNVTFVDSDAGDPAQVEVSRGTDPVIVVDPIRAEPCHPGRVHRLVMSRPDGAGSLIVFAVETGDVADGAGLSPAVAAAARRVADAIAAEIGSAQSPGPDIATRRSLLRGNDRS</sequence>
<dbReference type="RefSeq" id="WP_203990213.1">
    <property type="nucleotide sequence ID" value="NZ_BOPG01000012.1"/>
</dbReference>
<feature type="region of interest" description="Disordered" evidence="1">
    <location>
        <begin position="140"/>
        <end position="161"/>
    </location>
</feature>
<dbReference type="SUPFAM" id="SSF53163">
    <property type="entry name" value="HybD-like"/>
    <property type="match status" value="1"/>
</dbReference>
<protein>
    <recommendedName>
        <fullName evidence="4">Hydrogenase maturation protease</fullName>
    </recommendedName>
</protein>
<feature type="region of interest" description="Disordered" evidence="1">
    <location>
        <begin position="1"/>
        <end position="20"/>
    </location>
</feature>
<dbReference type="EMBL" id="BOPG01000012">
    <property type="protein sequence ID" value="GIJ54709.1"/>
    <property type="molecule type" value="Genomic_DNA"/>
</dbReference>
<name>A0A8J3YZ68_9ACTN</name>
<dbReference type="AlphaFoldDB" id="A0A8J3YZ68"/>
<organism evidence="2 3">
    <name type="scientific">Virgisporangium aurantiacum</name>
    <dbReference type="NCBI Taxonomy" id="175570"/>
    <lineage>
        <taxon>Bacteria</taxon>
        <taxon>Bacillati</taxon>
        <taxon>Actinomycetota</taxon>
        <taxon>Actinomycetes</taxon>
        <taxon>Micromonosporales</taxon>
        <taxon>Micromonosporaceae</taxon>
        <taxon>Virgisporangium</taxon>
    </lineage>
</organism>
<dbReference type="InterPro" id="IPR023430">
    <property type="entry name" value="Pept_HybD-like_dom_sf"/>
</dbReference>
<evidence type="ECO:0008006" key="4">
    <source>
        <dbReference type="Google" id="ProtNLM"/>
    </source>
</evidence>
<dbReference type="Proteomes" id="UP000612585">
    <property type="component" value="Unassembled WGS sequence"/>
</dbReference>